<keyword evidence="4" id="KW-0159">Chromosome partition</keyword>
<dbReference type="Proteomes" id="UP000887560">
    <property type="component" value="Unplaced"/>
</dbReference>
<dbReference type="GO" id="GO:0006508">
    <property type="term" value="P:proteolysis"/>
    <property type="evidence" value="ECO:0007669"/>
    <property type="project" value="InterPro"/>
</dbReference>
<evidence type="ECO:0000256" key="4">
    <source>
        <dbReference type="ARBA" id="ARBA00022829"/>
    </source>
</evidence>
<dbReference type="PANTHER" id="PTHR12792:SF0">
    <property type="entry name" value="SEPARIN"/>
    <property type="match status" value="1"/>
</dbReference>
<dbReference type="InterPro" id="IPR030397">
    <property type="entry name" value="SEPARIN_core_dom"/>
</dbReference>
<name>A0A915P2Y9_9BILA</name>
<proteinExistence type="predicted"/>
<protein>
    <recommendedName>
        <fullName evidence="2">separase</fullName>
        <ecNumber evidence="2">3.4.22.49</ecNumber>
    </recommendedName>
</protein>
<reference evidence="8" key="1">
    <citation type="submission" date="2022-11" db="UniProtKB">
        <authorList>
            <consortium name="WormBaseParasite"/>
        </authorList>
    </citation>
    <scope>IDENTIFICATION</scope>
</reference>
<dbReference type="PROSITE" id="PS51700">
    <property type="entry name" value="SEPARIN"/>
    <property type="match status" value="1"/>
</dbReference>
<keyword evidence="3" id="KW-0378">Hydrolase</keyword>
<evidence type="ECO:0000259" key="6">
    <source>
        <dbReference type="PROSITE" id="PS51700"/>
    </source>
</evidence>
<dbReference type="InterPro" id="IPR005314">
    <property type="entry name" value="Peptidase_C50"/>
</dbReference>
<evidence type="ECO:0000256" key="5">
    <source>
        <dbReference type="SAM" id="MobiDB-lite"/>
    </source>
</evidence>
<dbReference type="GO" id="GO:0051307">
    <property type="term" value="P:meiotic chromosome separation"/>
    <property type="evidence" value="ECO:0007669"/>
    <property type="project" value="TreeGrafter"/>
</dbReference>
<dbReference type="GO" id="GO:0005737">
    <property type="term" value="C:cytoplasm"/>
    <property type="evidence" value="ECO:0007669"/>
    <property type="project" value="TreeGrafter"/>
</dbReference>
<evidence type="ECO:0000256" key="1">
    <source>
        <dbReference type="ARBA" id="ARBA00000451"/>
    </source>
</evidence>
<accession>A0A915P2Y9</accession>
<feature type="region of interest" description="Disordered" evidence="5">
    <location>
        <begin position="758"/>
        <end position="779"/>
    </location>
</feature>
<keyword evidence="7" id="KW-1185">Reference proteome</keyword>
<dbReference type="GO" id="GO:0005634">
    <property type="term" value="C:nucleus"/>
    <property type="evidence" value="ECO:0007669"/>
    <property type="project" value="InterPro"/>
</dbReference>
<organism evidence="7 8">
    <name type="scientific">Meloidogyne floridensis</name>
    <dbReference type="NCBI Taxonomy" id="298350"/>
    <lineage>
        <taxon>Eukaryota</taxon>
        <taxon>Metazoa</taxon>
        <taxon>Ecdysozoa</taxon>
        <taxon>Nematoda</taxon>
        <taxon>Chromadorea</taxon>
        <taxon>Rhabditida</taxon>
        <taxon>Tylenchina</taxon>
        <taxon>Tylenchomorpha</taxon>
        <taxon>Tylenchoidea</taxon>
        <taxon>Meloidogynidae</taxon>
        <taxon>Meloidogyninae</taxon>
        <taxon>Meloidogyne</taxon>
    </lineage>
</organism>
<dbReference type="GO" id="GO:0072686">
    <property type="term" value="C:mitotic spindle"/>
    <property type="evidence" value="ECO:0007669"/>
    <property type="project" value="TreeGrafter"/>
</dbReference>
<sequence>MTDNISVDSSINGTPSIKKHQAFLNCQKMINRYVITLGLRQTKELIKAWVNLIQSLQQDYNPITREAIQASRFLVHFIIDVTSRLVCFMFSYRLEDWQLLGIFLEKEKPNIRKVPFTAGYLLILECFDLVYRFHTETNTDKQILIADEVLAKLAEVCKDDRRTFLYTQSKSILRSVLVLSSRLPNSDLKKYNDPIYQREMEVSHASLILRTYDSDYFRGNFSPIQNKMKSSEGFLKFCMAFVDYMEISISYCWDCWDVGLLREAESSSIALWRNNLIFGNAYWTLRSLSFLFFLKSSIAYDSHVLDKLAQCLQALLTPATSSFNHYLSTPKRNIRPSVFRRGSAVDDSFELETNVSDNNFDDDLLTQELSSMNIHKGANKDRKHFNLETHVSDCFCVFCVSRVSNWAMALELDRLTLLFRRTKCVIEDNPFVTPKRRGRTPTRICTDIKKEKENHSAQRAVNSAHRRKEVKTPVLNGIINFDQTEDSLPVIKPNDNEHIPPLLINYLFRAICQSFVERSEEMLWERNVLEDKNILDEAMNLFKQSSCKITNRAIWLLLRHFTRVQLNGDKFLSTNCSPTKINAARNDLIDYGNLFFREWRQRCAHFLIRNCSSQFMRAYAYNNMPHEYPWTMAFYHVESMAPSMRQLARTLLLRKKTHKIKSNKDINQQQEVLDSNDPAPTHNFTFRDTDHFKSLIERLPPEITFVNISLDEENVLWMTRCHSSIEPVIIRLSKLERDDPMLAKMSEILESSDLSVRKSMNIPQESDEKNENGESKILDNEIERDKEHLHIKLPEKKSTEQDLQKAKAFWGERKRLDEQLKVFIGDLQHKWLGAAAPLLLPPAVDLQDNERVVTRLMGLGVFSIPTLTLLLQLYHYISENEWIRLSKLLRDNETQSNRDIAHTTMSRIAQIIKQGSIKSSRKCYTLLVVPPQLSHLPWECLPIFEQSPYVMRLPSFHIFEYLCTLEQEIKELPKMVNGRKSFYVLNPSGDLSNTQKRITDFVGQFNWPGLVGEVPTRDQIRLALTESELFLYIGHGSGGRYWRSTVRETDCNAVSILMGCSSIKIYDEGPGFDGRSSLYEYLIARCPCVVGCLWMVTDGEIDKSIKLFTEAIVKARLSCKLPYLTGASVVAYGLPVAAAMDALLKLNDDIPIPPKEVPEQDRELNFLLEANETNWQDQRPPNFLMLTRKELIAMRLYEFLTSNSEKLNETTKARISNKETRDSLIDSLVDGTVFSILESLSDLQDLKEKEFWDQRESKIKQLRESGNFTDQKKREIEKGILEGIDETVREQQNMLICAGLPQPLFKQSLDSQELRLQMFIIQFILTLRDIYEDQQK</sequence>
<evidence type="ECO:0000256" key="3">
    <source>
        <dbReference type="ARBA" id="ARBA00022801"/>
    </source>
</evidence>
<evidence type="ECO:0000313" key="8">
    <source>
        <dbReference type="WBParaSite" id="scf7180000423518.g11191"/>
    </source>
</evidence>
<dbReference type="EC" id="3.4.22.49" evidence="2"/>
<dbReference type="Pfam" id="PF03568">
    <property type="entry name" value="Separin_C"/>
    <property type="match status" value="1"/>
</dbReference>
<evidence type="ECO:0000313" key="7">
    <source>
        <dbReference type="Proteomes" id="UP000887560"/>
    </source>
</evidence>
<dbReference type="GO" id="GO:0004197">
    <property type="term" value="F:cysteine-type endopeptidase activity"/>
    <property type="evidence" value="ECO:0007669"/>
    <property type="project" value="InterPro"/>
</dbReference>
<evidence type="ECO:0000256" key="2">
    <source>
        <dbReference type="ARBA" id="ARBA00012489"/>
    </source>
</evidence>
<comment type="catalytic activity">
    <reaction evidence="1">
        <text>All bonds known to be hydrolyzed by this endopeptidase have arginine in P1 and an acidic residue in P4. P6 is often occupied by an acidic residue or by a hydroxy-amino-acid residue, the phosphorylation of which enhances cleavage.</text>
        <dbReference type="EC" id="3.4.22.49"/>
    </reaction>
</comment>
<dbReference type="WBParaSite" id="scf7180000423518.g11191">
    <property type="protein sequence ID" value="scf7180000423518.g11191"/>
    <property type="gene ID" value="scf7180000423518.g11191"/>
</dbReference>
<dbReference type="PANTHER" id="PTHR12792">
    <property type="entry name" value="EXTRA SPINDLE POLES 1-RELATED"/>
    <property type="match status" value="1"/>
</dbReference>
<feature type="compositionally biased region" description="Basic and acidic residues" evidence="5">
    <location>
        <begin position="766"/>
        <end position="779"/>
    </location>
</feature>
<dbReference type="GO" id="GO:0005813">
    <property type="term" value="C:centrosome"/>
    <property type="evidence" value="ECO:0007669"/>
    <property type="project" value="TreeGrafter"/>
</dbReference>
<feature type="domain" description="Peptidase C50" evidence="6">
    <location>
        <begin position="978"/>
        <end position="1071"/>
    </location>
</feature>